<dbReference type="EMBL" id="CP002356">
    <property type="protein sequence ID" value="ADR35240.1"/>
    <property type="molecule type" value="Genomic_DNA"/>
</dbReference>
<organism evidence="2 3">
    <name type="scientific">Sulfuricurvum kujiense (strain ATCC BAA-921 / DSM 16994 / JCM 11577 / YK-1)</name>
    <dbReference type="NCBI Taxonomy" id="709032"/>
    <lineage>
        <taxon>Bacteria</taxon>
        <taxon>Pseudomonadati</taxon>
        <taxon>Campylobacterota</taxon>
        <taxon>Epsilonproteobacteria</taxon>
        <taxon>Campylobacterales</taxon>
        <taxon>Sulfurimonadaceae</taxon>
        <taxon>Sulfuricurvum</taxon>
    </lineage>
</organism>
<feature type="transmembrane region" description="Helical" evidence="1">
    <location>
        <begin position="52"/>
        <end position="71"/>
    </location>
</feature>
<accession>E4U3H4</accession>
<evidence type="ECO:0000313" key="2">
    <source>
        <dbReference type="EMBL" id="ADR35240.1"/>
    </source>
</evidence>
<feature type="transmembrane region" description="Helical" evidence="1">
    <location>
        <begin position="83"/>
        <end position="100"/>
    </location>
</feature>
<protein>
    <submittedName>
        <fullName evidence="2">Uncharacterized protein</fullName>
    </submittedName>
</protein>
<keyword evidence="2" id="KW-0614">Plasmid</keyword>
<evidence type="ECO:0000313" key="3">
    <source>
        <dbReference type="Proteomes" id="UP000008721"/>
    </source>
</evidence>
<keyword evidence="1" id="KW-1133">Transmembrane helix</keyword>
<dbReference type="AlphaFoldDB" id="E4U3H4"/>
<evidence type="ECO:0000256" key="1">
    <source>
        <dbReference type="SAM" id="Phobius"/>
    </source>
</evidence>
<geneLocation type="plasmid" evidence="2 3">
    <name>pSULKU01</name>
</geneLocation>
<keyword evidence="1" id="KW-0812">Transmembrane</keyword>
<proteinExistence type="predicted"/>
<gene>
    <name evidence="2" type="ordered locus">Sulku_2585</name>
</gene>
<reference evidence="2 3" key="1">
    <citation type="journal article" date="2012" name="Stand. Genomic Sci.">
        <title>Complete genome sequence of the sulfur compounds oxidizing chemolithoautotroph Sulfuricurvum kujiense type strain (YK-1(T)).</title>
        <authorList>
            <person name="Han C."/>
            <person name="Kotsyurbenko O."/>
            <person name="Chertkov O."/>
            <person name="Held B."/>
            <person name="Lapidus A."/>
            <person name="Nolan M."/>
            <person name="Lucas S."/>
            <person name="Hammon N."/>
            <person name="Deshpande S."/>
            <person name="Cheng J.F."/>
            <person name="Tapia R."/>
            <person name="Goodwin L.A."/>
            <person name="Pitluck S."/>
            <person name="Liolios K."/>
            <person name="Pagani I."/>
            <person name="Ivanova N."/>
            <person name="Mavromatis K."/>
            <person name="Mikhailova N."/>
            <person name="Pati A."/>
            <person name="Chen A."/>
            <person name="Palaniappan K."/>
            <person name="Land M."/>
            <person name="Hauser L."/>
            <person name="Chang Y.J."/>
            <person name="Jeffries C.D."/>
            <person name="Brambilla E.M."/>
            <person name="Rohde M."/>
            <person name="Spring S."/>
            <person name="Sikorski J."/>
            <person name="Goker M."/>
            <person name="Woyke T."/>
            <person name="Bristow J."/>
            <person name="Eisen J.A."/>
            <person name="Markowitz V."/>
            <person name="Hugenholtz P."/>
            <person name="Kyrpides N.C."/>
            <person name="Klenk H.P."/>
            <person name="Detter J.C."/>
        </authorList>
    </citation>
    <scope>NUCLEOTIDE SEQUENCE [LARGE SCALE GENOMIC DNA]</scope>
    <source>
        <strain evidence="3">ATCC BAA-921 / DSM 16994 / JCM 11577 / YK-1</strain>
    </source>
</reference>
<dbReference type="RefSeq" id="WP_013449852.1">
    <property type="nucleotide sequence ID" value="NC_014754.1"/>
</dbReference>
<keyword evidence="1" id="KW-0472">Membrane</keyword>
<sequence length="201" mass="23725">MKKIEEFLKCAKINLSLLIISIAFTWSLVFLKPEWMYIWVYYSDVENWLKDSSSYLIVGMSFLIPGMLLLFSQIIKSIITKRFMQFFGLVIVLISTYLFLDHLAKRVLFQEVRQINYERYLQSAQKNDQEAKKIASMLNNDCKITILELNQDIFEIYSSQNFQKQTIKLSDCNSSNQAKSNLIKFLQKKYFIHQNKALTLP</sequence>
<dbReference type="Proteomes" id="UP000008721">
    <property type="component" value="Plasmid pSULKU01"/>
</dbReference>
<name>E4U3H4_SULKY</name>
<feature type="transmembrane region" description="Helical" evidence="1">
    <location>
        <begin position="12"/>
        <end position="32"/>
    </location>
</feature>
<dbReference type="HOGENOM" id="CLU_1359806_0_0_7"/>
<keyword evidence="3" id="KW-1185">Reference proteome</keyword>
<dbReference type="KEGG" id="sku:Sulku_2585"/>